<reference evidence="8 9" key="1">
    <citation type="submission" date="2020-03" db="EMBL/GenBank/DDBJ databases">
        <title>Genomic Encyclopedia of Type Strains, Phase IV (KMG-IV): sequencing the most valuable type-strain genomes for metagenomic binning, comparative biology and taxonomic classification.</title>
        <authorList>
            <person name="Goeker M."/>
        </authorList>
    </citation>
    <scope>NUCLEOTIDE SEQUENCE [LARGE SCALE GENOMIC DNA]</scope>
    <source>
        <strain evidence="8 9">DSM 29762</strain>
    </source>
</reference>
<dbReference type="GO" id="GO:0022857">
    <property type="term" value="F:transmembrane transporter activity"/>
    <property type="evidence" value="ECO:0007669"/>
    <property type="project" value="InterPro"/>
</dbReference>
<gene>
    <name evidence="8" type="ORF">GGR42_001461</name>
</gene>
<evidence type="ECO:0000256" key="6">
    <source>
        <dbReference type="ARBA" id="ARBA00023136"/>
    </source>
</evidence>
<dbReference type="RefSeq" id="WP_167962352.1">
    <property type="nucleotide sequence ID" value="NZ_JAATJJ010000001.1"/>
</dbReference>
<keyword evidence="3" id="KW-1003">Cell membrane</keyword>
<evidence type="ECO:0000256" key="7">
    <source>
        <dbReference type="RuleBase" id="RU003879"/>
    </source>
</evidence>
<keyword evidence="7" id="KW-0653">Protein transport</keyword>
<comment type="similarity">
    <text evidence="2 7">Belongs to the ExbD/TolR family.</text>
</comment>
<accession>A0A846R2E8</accession>
<dbReference type="Pfam" id="PF02472">
    <property type="entry name" value="ExbD"/>
    <property type="match status" value="1"/>
</dbReference>
<organism evidence="8 9">
    <name type="scientific">Saonia flava</name>
    <dbReference type="NCBI Taxonomy" id="523696"/>
    <lineage>
        <taxon>Bacteria</taxon>
        <taxon>Pseudomonadati</taxon>
        <taxon>Bacteroidota</taxon>
        <taxon>Flavobacteriia</taxon>
        <taxon>Flavobacteriales</taxon>
        <taxon>Flavobacteriaceae</taxon>
        <taxon>Saonia</taxon>
    </lineage>
</organism>
<evidence type="ECO:0000256" key="2">
    <source>
        <dbReference type="ARBA" id="ARBA00005811"/>
    </source>
</evidence>
<dbReference type="AlphaFoldDB" id="A0A846R2E8"/>
<dbReference type="PANTHER" id="PTHR30558">
    <property type="entry name" value="EXBD MEMBRANE COMPONENT OF PMF-DRIVEN MACROMOLECULE IMPORT SYSTEM"/>
    <property type="match status" value="1"/>
</dbReference>
<dbReference type="GO" id="GO:0005886">
    <property type="term" value="C:plasma membrane"/>
    <property type="evidence" value="ECO:0007669"/>
    <property type="project" value="UniProtKB-SubCell"/>
</dbReference>
<evidence type="ECO:0000256" key="5">
    <source>
        <dbReference type="ARBA" id="ARBA00022989"/>
    </source>
</evidence>
<dbReference type="EMBL" id="JAATJJ010000001">
    <property type="protein sequence ID" value="NJB70999.1"/>
    <property type="molecule type" value="Genomic_DNA"/>
</dbReference>
<keyword evidence="9" id="KW-1185">Reference proteome</keyword>
<evidence type="ECO:0000256" key="1">
    <source>
        <dbReference type="ARBA" id="ARBA00004162"/>
    </source>
</evidence>
<keyword evidence="4 7" id="KW-0812">Transmembrane</keyword>
<comment type="caution">
    <text evidence="8">The sequence shown here is derived from an EMBL/GenBank/DDBJ whole genome shotgun (WGS) entry which is preliminary data.</text>
</comment>
<dbReference type="GO" id="GO:0015031">
    <property type="term" value="P:protein transport"/>
    <property type="evidence" value="ECO:0007669"/>
    <property type="project" value="UniProtKB-KW"/>
</dbReference>
<evidence type="ECO:0000256" key="3">
    <source>
        <dbReference type="ARBA" id="ARBA00022475"/>
    </source>
</evidence>
<sequence length="209" mass="23584">MSKRTGMPTVNAGSMADIAFLLLIFFLVTTVIEVDEGLDRMLPRINKDTAIMDRLKKNVLSIFLDSQGKLLVDDVLIEPDVLQQTAINFIDNGGALTSDKDFCGYCLGKRSSKSSDNPKKAVISITSNRETSYGAYISIQNEVIAAYNYLRNRESMRLFNMSLKDMESLYQKPNISFLVKLELREKINKIQLLYPLNIVDAEVITEKNN</sequence>
<proteinExistence type="inferred from homology"/>
<comment type="subcellular location">
    <subcellularLocation>
        <location evidence="1">Cell membrane</location>
        <topology evidence="1">Single-pass membrane protein</topology>
    </subcellularLocation>
    <subcellularLocation>
        <location evidence="7">Cell membrane</location>
        <topology evidence="7">Single-pass type II membrane protein</topology>
    </subcellularLocation>
</comment>
<name>A0A846R2E8_9FLAO</name>
<keyword evidence="6" id="KW-0472">Membrane</keyword>
<keyword evidence="7" id="KW-0813">Transport</keyword>
<protein>
    <submittedName>
        <fullName evidence="8">Biopolymer transport protein ExbD/disulfide oxidoreductase YuzD</fullName>
    </submittedName>
</protein>
<dbReference type="InterPro" id="IPR003400">
    <property type="entry name" value="ExbD"/>
</dbReference>
<keyword evidence="5" id="KW-1133">Transmembrane helix</keyword>
<evidence type="ECO:0000313" key="8">
    <source>
        <dbReference type="EMBL" id="NJB70999.1"/>
    </source>
</evidence>
<evidence type="ECO:0000313" key="9">
    <source>
        <dbReference type="Proteomes" id="UP000590442"/>
    </source>
</evidence>
<dbReference type="PANTHER" id="PTHR30558:SF3">
    <property type="entry name" value="BIOPOLYMER TRANSPORT PROTEIN EXBD-RELATED"/>
    <property type="match status" value="1"/>
</dbReference>
<evidence type="ECO:0000256" key="4">
    <source>
        <dbReference type="ARBA" id="ARBA00022692"/>
    </source>
</evidence>
<dbReference type="Proteomes" id="UP000590442">
    <property type="component" value="Unassembled WGS sequence"/>
</dbReference>